<accession>A0A348AG74</accession>
<dbReference type="Proteomes" id="UP000276437">
    <property type="component" value="Chromosome"/>
</dbReference>
<dbReference type="EMBL" id="AP018449">
    <property type="protein sequence ID" value="BBB90072.1"/>
    <property type="molecule type" value="Genomic_DNA"/>
</dbReference>
<keyword evidence="2" id="KW-1185">Reference proteome</keyword>
<reference evidence="1 2" key="1">
    <citation type="journal article" date="2018" name="Int. J. Syst. Evol. Microbiol.">
        <title>Methylomusa anaerophila gen. nov., sp. nov., an anaerobic methanol-utilizing bacterium isolated from a microbial fuel cell.</title>
        <authorList>
            <person name="Amano N."/>
            <person name="Yamamuro A."/>
            <person name="Miyahara M."/>
            <person name="Kouzuma A."/>
            <person name="Abe T."/>
            <person name="Watanabe K."/>
        </authorList>
    </citation>
    <scope>NUCLEOTIDE SEQUENCE [LARGE SCALE GENOMIC DNA]</scope>
    <source>
        <strain evidence="1 2">MMFC1</strain>
    </source>
</reference>
<gene>
    <name evidence="1" type="ORF">MAMMFC1_00720</name>
</gene>
<dbReference type="AlphaFoldDB" id="A0A348AG74"/>
<evidence type="ECO:0000313" key="1">
    <source>
        <dbReference type="EMBL" id="BBB90072.1"/>
    </source>
</evidence>
<evidence type="ECO:0000313" key="2">
    <source>
        <dbReference type="Proteomes" id="UP000276437"/>
    </source>
</evidence>
<protein>
    <submittedName>
        <fullName evidence="1">Uncharacterized protein</fullName>
    </submittedName>
</protein>
<dbReference type="KEGG" id="mana:MAMMFC1_00720"/>
<sequence>MPRQGRRLSESKIYHVMIHLISKLKRESSLSIRQIANLLGINRKRVKGRFLDSYLFRVV</sequence>
<proteinExistence type="predicted"/>
<name>A0A348AG74_9FIRM</name>
<organism evidence="1 2">
    <name type="scientific">Methylomusa anaerophila</name>
    <dbReference type="NCBI Taxonomy" id="1930071"/>
    <lineage>
        <taxon>Bacteria</taxon>
        <taxon>Bacillati</taxon>
        <taxon>Bacillota</taxon>
        <taxon>Negativicutes</taxon>
        <taxon>Selenomonadales</taxon>
        <taxon>Sporomusaceae</taxon>
        <taxon>Methylomusa</taxon>
    </lineage>
</organism>